<dbReference type="InterPro" id="IPR010734">
    <property type="entry name" value="Copine_C"/>
</dbReference>
<proteinExistence type="predicted"/>
<dbReference type="PANTHER" id="PTHR45751">
    <property type="entry name" value="COPINE FAMILY PROTEIN 1"/>
    <property type="match status" value="1"/>
</dbReference>
<comment type="caution">
    <text evidence="2">The sequence shown here is derived from an EMBL/GenBank/DDBJ whole genome shotgun (WGS) entry which is preliminary data.</text>
</comment>
<dbReference type="PANTHER" id="PTHR45751:SF16">
    <property type="entry name" value="E3 UBIQUITIN-PROTEIN LIGASE RGLG4"/>
    <property type="match status" value="1"/>
</dbReference>
<accession>A0ABQ7MEM3</accession>
<sequence length="163" mass="18479">MSRLLIEIQSVTLCPLDLLNLGRVRSYIALYQHLKNMLRLSLGPRVTRGVDKAEGELSQQEIYVNASSYALSIALIGVGDGRWEDMRKFDDKIPKREFDNFKVDVVLRLSSLSFLDALKKHLITASYVDDETSMLHEMAKNAWITVLGETTSHNSVNLTWPLV</sequence>
<evidence type="ECO:0000259" key="1">
    <source>
        <dbReference type="Pfam" id="PF07002"/>
    </source>
</evidence>
<gene>
    <name evidence="2" type="primary">A05p017500.1_BraROA</name>
    <name evidence="2" type="ORF">IGI04_018644</name>
</gene>
<evidence type="ECO:0000313" key="3">
    <source>
        <dbReference type="Proteomes" id="UP000823674"/>
    </source>
</evidence>
<protein>
    <recommendedName>
        <fullName evidence="1">Copine C-terminal domain-containing protein</fullName>
    </recommendedName>
</protein>
<dbReference type="Proteomes" id="UP000823674">
    <property type="component" value="Chromosome A05"/>
</dbReference>
<name>A0ABQ7MEM3_BRACM</name>
<reference evidence="2 3" key="1">
    <citation type="submission" date="2021-03" db="EMBL/GenBank/DDBJ databases">
        <authorList>
            <person name="King G.J."/>
            <person name="Bancroft I."/>
            <person name="Baten A."/>
            <person name="Bloomfield J."/>
            <person name="Borpatragohain P."/>
            <person name="He Z."/>
            <person name="Irish N."/>
            <person name="Irwin J."/>
            <person name="Liu K."/>
            <person name="Mauleon R.P."/>
            <person name="Moore J."/>
            <person name="Morris R."/>
            <person name="Ostergaard L."/>
            <person name="Wang B."/>
            <person name="Wells R."/>
        </authorList>
    </citation>
    <scope>NUCLEOTIDE SEQUENCE [LARGE SCALE GENOMIC DNA]</scope>
    <source>
        <strain evidence="2">R-o-18</strain>
        <tissue evidence="2">Leaf</tissue>
    </source>
</reference>
<dbReference type="InterPro" id="IPR052079">
    <property type="entry name" value="E3_ligase/Copine_domain"/>
</dbReference>
<feature type="domain" description="Copine C-terminal" evidence="1">
    <location>
        <begin position="60"/>
        <end position="96"/>
    </location>
</feature>
<evidence type="ECO:0000313" key="2">
    <source>
        <dbReference type="EMBL" id="KAG5396830.1"/>
    </source>
</evidence>
<keyword evidence="3" id="KW-1185">Reference proteome</keyword>
<organism evidence="2 3">
    <name type="scientific">Brassica rapa subsp. trilocularis</name>
    <dbReference type="NCBI Taxonomy" id="1813537"/>
    <lineage>
        <taxon>Eukaryota</taxon>
        <taxon>Viridiplantae</taxon>
        <taxon>Streptophyta</taxon>
        <taxon>Embryophyta</taxon>
        <taxon>Tracheophyta</taxon>
        <taxon>Spermatophyta</taxon>
        <taxon>Magnoliopsida</taxon>
        <taxon>eudicotyledons</taxon>
        <taxon>Gunneridae</taxon>
        <taxon>Pentapetalae</taxon>
        <taxon>rosids</taxon>
        <taxon>malvids</taxon>
        <taxon>Brassicales</taxon>
        <taxon>Brassicaceae</taxon>
        <taxon>Brassiceae</taxon>
        <taxon>Brassica</taxon>
    </lineage>
</organism>
<dbReference type="EMBL" id="JADBGQ010000005">
    <property type="protein sequence ID" value="KAG5396830.1"/>
    <property type="molecule type" value="Genomic_DNA"/>
</dbReference>
<dbReference type="Pfam" id="PF07002">
    <property type="entry name" value="Copine"/>
    <property type="match status" value="1"/>
</dbReference>